<sequence>MNLIQAPVVLISSSATSGLISCSNSPPLCSTTKLLRRGSSSLTTISGRVKAPVRCNLHRNSTFLSPELTSSRRLRHDQIRPSRAPEIHSLF</sequence>
<evidence type="ECO:0000313" key="3">
    <source>
        <dbReference type="Proteomes" id="UP000886595"/>
    </source>
</evidence>
<feature type="region of interest" description="Disordered" evidence="1">
    <location>
        <begin position="72"/>
        <end position="91"/>
    </location>
</feature>
<dbReference type="EMBL" id="JAAMPC010000001">
    <property type="protein sequence ID" value="KAG2330174.1"/>
    <property type="molecule type" value="Genomic_DNA"/>
</dbReference>
<reference evidence="2 3" key="1">
    <citation type="submission" date="2020-02" db="EMBL/GenBank/DDBJ databases">
        <authorList>
            <person name="Ma Q."/>
            <person name="Huang Y."/>
            <person name="Song X."/>
            <person name="Pei D."/>
        </authorList>
    </citation>
    <scope>NUCLEOTIDE SEQUENCE [LARGE SCALE GENOMIC DNA]</scope>
    <source>
        <strain evidence="2">Sxm20200214</strain>
        <tissue evidence="2">Leaf</tissue>
    </source>
</reference>
<name>A0A8X8B9P6_BRACI</name>
<accession>A0A8X8B9P6</accession>
<feature type="compositionally biased region" description="Basic and acidic residues" evidence="1">
    <location>
        <begin position="76"/>
        <end position="91"/>
    </location>
</feature>
<organism evidence="2 3">
    <name type="scientific">Brassica carinata</name>
    <name type="common">Ethiopian mustard</name>
    <name type="synonym">Abyssinian cabbage</name>
    <dbReference type="NCBI Taxonomy" id="52824"/>
    <lineage>
        <taxon>Eukaryota</taxon>
        <taxon>Viridiplantae</taxon>
        <taxon>Streptophyta</taxon>
        <taxon>Embryophyta</taxon>
        <taxon>Tracheophyta</taxon>
        <taxon>Spermatophyta</taxon>
        <taxon>Magnoliopsida</taxon>
        <taxon>eudicotyledons</taxon>
        <taxon>Gunneridae</taxon>
        <taxon>Pentapetalae</taxon>
        <taxon>rosids</taxon>
        <taxon>malvids</taxon>
        <taxon>Brassicales</taxon>
        <taxon>Brassicaceae</taxon>
        <taxon>Brassiceae</taxon>
        <taxon>Brassica</taxon>
    </lineage>
</organism>
<gene>
    <name evidence="2" type="ORF">Bca52824_001354</name>
</gene>
<evidence type="ECO:0000313" key="2">
    <source>
        <dbReference type="EMBL" id="KAG2330174.1"/>
    </source>
</evidence>
<comment type="caution">
    <text evidence="2">The sequence shown here is derived from an EMBL/GenBank/DDBJ whole genome shotgun (WGS) entry which is preliminary data.</text>
</comment>
<dbReference type="Proteomes" id="UP000886595">
    <property type="component" value="Unassembled WGS sequence"/>
</dbReference>
<dbReference type="AlphaFoldDB" id="A0A8X8B9P6"/>
<proteinExistence type="predicted"/>
<keyword evidence="3" id="KW-1185">Reference proteome</keyword>
<protein>
    <submittedName>
        <fullName evidence="2">Uncharacterized protein</fullName>
    </submittedName>
</protein>
<evidence type="ECO:0000256" key="1">
    <source>
        <dbReference type="SAM" id="MobiDB-lite"/>
    </source>
</evidence>